<dbReference type="PANTHER" id="PTHR41328">
    <property type="entry name" value="TERMINASE SMALL SUBUNIT-RELATED"/>
    <property type="match status" value="1"/>
</dbReference>
<dbReference type="InterPro" id="IPR052404">
    <property type="entry name" value="SPP1-like_terminase"/>
</dbReference>
<dbReference type="Pfam" id="PF03592">
    <property type="entry name" value="Terminase_2"/>
    <property type="match status" value="1"/>
</dbReference>
<dbReference type="GO" id="GO:0051276">
    <property type="term" value="P:chromosome organization"/>
    <property type="evidence" value="ECO:0007669"/>
    <property type="project" value="InterPro"/>
</dbReference>
<evidence type="ECO:0000313" key="3">
    <source>
        <dbReference type="EMBL" id="DAD70513.1"/>
    </source>
</evidence>
<proteinExistence type="predicted"/>
<dbReference type="Gene3D" id="6.10.140.2160">
    <property type="match status" value="1"/>
</dbReference>
<dbReference type="EMBL" id="BK015867">
    <property type="protein sequence ID" value="DAD70513.1"/>
    <property type="molecule type" value="Genomic_DNA"/>
</dbReference>
<evidence type="ECO:0000256" key="1">
    <source>
        <dbReference type="ARBA" id="ARBA00022612"/>
    </source>
</evidence>
<dbReference type="InterPro" id="IPR005335">
    <property type="entry name" value="Terminase_ssu"/>
</dbReference>
<reference evidence="3" key="1">
    <citation type="journal article" date="2021" name="Proc. Natl. Acad. Sci. U.S.A.">
        <title>A Catalog of Tens of Thousands of Viruses from Human Metagenomes Reveals Hidden Associations with Chronic Diseases.</title>
        <authorList>
            <person name="Tisza M.J."/>
            <person name="Buck C.B."/>
        </authorList>
    </citation>
    <scope>NUCLEOTIDE SEQUENCE</scope>
    <source>
        <strain evidence="3">CtcPV5</strain>
    </source>
</reference>
<accession>A0A8S5LKP2</accession>
<sequence length="169" mass="19091">MANTKKRLTAKEQKLVHEYIRIGNITQAAIIAGYPKRSASSVGSDVLKKPDVKAYYDAQMAELARDSIMGAREALELLTSIARGETKEEVVAQTQEGYFLVDKRADIKDRLTATKEILKRYPESDQLELVKLEGMRLENELKQRKLQEENAGEQLTINFVGFDNENDNA</sequence>
<keyword evidence="2" id="KW-0231">Viral genome packaging</keyword>
<keyword evidence="1" id="KW-1188">Viral release from host cell</keyword>
<dbReference type="Gene3D" id="1.10.10.1400">
    <property type="entry name" value="Terminase, small subunit, N-terminal DNA-binding domain, HTH motif"/>
    <property type="match status" value="1"/>
</dbReference>
<name>A0A8S5LKP2_9CAUD</name>
<dbReference type="InterPro" id="IPR038713">
    <property type="entry name" value="Terminase_Gp1_N_sf"/>
</dbReference>
<protein>
    <submittedName>
        <fullName evidence="3">Terminase small subunit</fullName>
    </submittedName>
</protein>
<evidence type="ECO:0000256" key="2">
    <source>
        <dbReference type="ARBA" id="ARBA00023219"/>
    </source>
</evidence>
<organism evidence="3">
    <name type="scientific">Siphoviridae sp. ctcPV5</name>
    <dbReference type="NCBI Taxonomy" id="2827582"/>
    <lineage>
        <taxon>Viruses</taxon>
        <taxon>Duplodnaviria</taxon>
        <taxon>Heunggongvirae</taxon>
        <taxon>Uroviricota</taxon>
        <taxon>Caudoviricetes</taxon>
    </lineage>
</organism>
<dbReference type="PANTHER" id="PTHR41328:SF2">
    <property type="entry name" value="TERMINASE SMALL SUBUNIT"/>
    <property type="match status" value="1"/>
</dbReference>